<comment type="caution">
    <text evidence="2">The sequence shown here is derived from an EMBL/GenBank/DDBJ whole genome shotgun (WGS) entry which is preliminary data.</text>
</comment>
<reference evidence="2" key="1">
    <citation type="submission" date="2016-10" db="EMBL/GenBank/DDBJ databases">
        <title>Sequence of Gallionella enrichment culture.</title>
        <authorList>
            <person name="Poehlein A."/>
            <person name="Muehling M."/>
            <person name="Daniel R."/>
        </authorList>
    </citation>
    <scope>NUCLEOTIDE SEQUENCE</scope>
</reference>
<proteinExistence type="predicted"/>
<dbReference type="InterPro" id="IPR022519">
    <property type="entry name" value="Gloeo/Verruco_rpt"/>
</dbReference>
<evidence type="ECO:0000256" key="1">
    <source>
        <dbReference type="SAM" id="MobiDB-lite"/>
    </source>
</evidence>
<name>A0A1J5R7A6_9ZZZZ</name>
<feature type="region of interest" description="Disordered" evidence="1">
    <location>
        <begin position="124"/>
        <end position="145"/>
    </location>
</feature>
<evidence type="ECO:0000313" key="2">
    <source>
        <dbReference type="EMBL" id="OIQ87932.1"/>
    </source>
</evidence>
<accession>A0A1J5R7A6</accession>
<gene>
    <name evidence="2" type="ORF">GALL_301890</name>
</gene>
<feature type="region of interest" description="Disordered" evidence="1">
    <location>
        <begin position="83"/>
        <end position="105"/>
    </location>
</feature>
<sequence>MEKNRMTEALAGVVTTGVVAASVGTAVAGGSLPAYCVWHDFGVGNDPRSPDTGVVTDSTGTLYGVTRDCGPRWRGTVHAVDAASGAETELHRSGGMSPGDGEAPRAGLLIDADAELIGTAQAAGTNDTGTVFALPRRASPTRRQG</sequence>
<dbReference type="AlphaFoldDB" id="A0A1J5R7A6"/>
<protein>
    <submittedName>
        <fullName evidence="2">Uncharacterized protein</fullName>
    </submittedName>
</protein>
<dbReference type="NCBIfam" id="TIGR03803">
    <property type="entry name" value="Gloeo_Verruco"/>
    <property type="match status" value="2"/>
</dbReference>
<organism evidence="2">
    <name type="scientific">mine drainage metagenome</name>
    <dbReference type="NCBI Taxonomy" id="410659"/>
    <lineage>
        <taxon>unclassified sequences</taxon>
        <taxon>metagenomes</taxon>
        <taxon>ecological metagenomes</taxon>
    </lineage>
</organism>
<dbReference type="EMBL" id="MLJW01000396">
    <property type="protein sequence ID" value="OIQ87932.1"/>
    <property type="molecule type" value="Genomic_DNA"/>
</dbReference>